<evidence type="ECO:0000313" key="2">
    <source>
        <dbReference type="Proteomes" id="UP000320390"/>
    </source>
</evidence>
<accession>A0A518EUS2</accession>
<dbReference type="Proteomes" id="UP000320390">
    <property type="component" value="Chromosome"/>
</dbReference>
<dbReference type="AlphaFoldDB" id="A0A518EUS2"/>
<dbReference type="OrthoDB" id="9791525at2"/>
<proteinExistence type="predicted"/>
<dbReference type="RefSeq" id="WP_145199336.1">
    <property type="nucleotide sequence ID" value="NZ_CP036434.1"/>
</dbReference>
<sequence length="511" mass="59464">MALLGGAFAGCAGPNSERVLSPLFSSHSAAGGIPEIEALGGAYLSRRNPSTGQRDYWAIRPLLSNRFDEKGDRFTWFLPPLGFIDEDSERGTRVAQFVPLARYATLREESGFKTWSLLVIPGLYWSAHEDGRVQRAFFPFFGVVEKFLSLDRGTFALFPLWLRVERYGRTTDHFLFPIFSYSRGAGGKAFRIWPFFGLNRWEGRYSRWFFAWPFFHWQRNGLQYAEDQHQTSWFLWPLIGRAVRGPASQTTVLWPFFGYTTDPETGFWAWDGPFPLVRFQGGDPDRPVRKRVWPFFSYYKGDGLTSRWFAWPLINRRHEEYADGTKEATNVFPVWRSSTRTRDRDALPREGEEFGRPAGTERFRKVWPLGKVRTIHGPEAGSPGEKGGERLERDLTVIDLNPFQELRFMDENYAWLWELYTRKERGDELRSRSWLGLWRHEKDRDEDRRSLSALWSARDYDRAGRRAHERSWLFGLLRYRSIDGGGFTFLRPAFPGPGWPIARTPSSTPGR</sequence>
<protein>
    <submittedName>
        <fullName evidence="1">Uncharacterized protein</fullName>
    </submittedName>
</protein>
<keyword evidence="2" id="KW-1185">Reference proteome</keyword>
<gene>
    <name evidence="1" type="ORF">Poly30_33310</name>
</gene>
<name>A0A518EUS2_9BACT</name>
<evidence type="ECO:0000313" key="1">
    <source>
        <dbReference type="EMBL" id="QDV07798.1"/>
    </source>
</evidence>
<organism evidence="1 2">
    <name type="scientific">Saltatorellus ferox</name>
    <dbReference type="NCBI Taxonomy" id="2528018"/>
    <lineage>
        <taxon>Bacteria</taxon>
        <taxon>Pseudomonadati</taxon>
        <taxon>Planctomycetota</taxon>
        <taxon>Planctomycetia</taxon>
        <taxon>Planctomycetia incertae sedis</taxon>
        <taxon>Saltatorellus</taxon>
    </lineage>
</organism>
<dbReference type="EMBL" id="CP036434">
    <property type="protein sequence ID" value="QDV07798.1"/>
    <property type="molecule type" value="Genomic_DNA"/>
</dbReference>
<reference evidence="1 2" key="1">
    <citation type="submission" date="2019-02" db="EMBL/GenBank/DDBJ databases">
        <title>Deep-cultivation of Planctomycetes and their phenomic and genomic characterization uncovers novel biology.</title>
        <authorList>
            <person name="Wiegand S."/>
            <person name="Jogler M."/>
            <person name="Boedeker C."/>
            <person name="Pinto D."/>
            <person name="Vollmers J."/>
            <person name="Rivas-Marin E."/>
            <person name="Kohn T."/>
            <person name="Peeters S.H."/>
            <person name="Heuer A."/>
            <person name="Rast P."/>
            <person name="Oberbeckmann S."/>
            <person name="Bunk B."/>
            <person name="Jeske O."/>
            <person name="Meyerdierks A."/>
            <person name="Storesund J.E."/>
            <person name="Kallscheuer N."/>
            <person name="Luecker S."/>
            <person name="Lage O.M."/>
            <person name="Pohl T."/>
            <person name="Merkel B.J."/>
            <person name="Hornburger P."/>
            <person name="Mueller R.-W."/>
            <person name="Bruemmer F."/>
            <person name="Labrenz M."/>
            <person name="Spormann A.M."/>
            <person name="Op den Camp H."/>
            <person name="Overmann J."/>
            <person name="Amann R."/>
            <person name="Jetten M.S.M."/>
            <person name="Mascher T."/>
            <person name="Medema M.H."/>
            <person name="Devos D.P."/>
            <person name="Kaster A.-K."/>
            <person name="Ovreas L."/>
            <person name="Rohde M."/>
            <person name="Galperin M.Y."/>
            <person name="Jogler C."/>
        </authorList>
    </citation>
    <scope>NUCLEOTIDE SEQUENCE [LARGE SCALE GENOMIC DNA]</scope>
    <source>
        <strain evidence="1 2">Poly30</strain>
    </source>
</reference>